<dbReference type="Proteomes" id="UP000694421">
    <property type="component" value="Unplaced"/>
</dbReference>
<protein>
    <submittedName>
        <fullName evidence="1">Uncharacterized protein</fullName>
    </submittedName>
</protein>
<organism evidence="1 2">
    <name type="scientific">Salvator merianae</name>
    <name type="common">Argentine black and white tegu</name>
    <name type="synonym">Tupinambis merianae</name>
    <dbReference type="NCBI Taxonomy" id="96440"/>
    <lineage>
        <taxon>Eukaryota</taxon>
        <taxon>Metazoa</taxon>
        <taxon>Chordata</taxon>
        <taxon>Craniata</taxon>
        <taxon>Vertebrata</taxon>
        <taxon>Euteleostomi</taxon>
        <taxon>Lepidosauria</taxon>
        <taxon>Squamata</taxon>
        <taxon>Bifurcata</taxon>
        <taxon>Unidentata</taxon>
        <taxon>Episquamata</taxon>
        <taxon>Laterata</taxon>
        <taxon>Teiioidea</taxon>
        <taxon>Teiidae</taxon>
        <taxon>Salvator</taxon>
    </lineage>
</organism>
<evidence type="ECO:0000313" key="2">
    <source>
        <dbReference type="Proteomes" id="UP000694421"/>
    </source>
</evidence>
<dbReference type="AlphaFoldDB" id="A0A8D0BX53"/>
<evidence type="ECO:0000313" key="1">
    <source>
        <dbReference type="Ensembl" id="ENSSMRP00000017346.1"/>
    </source>
</evidence>
<sequence>MNIHFFVNSADDTKSDGLLWAESEVDIHGRFQQRNGRKTSPQSGHRQQFATVYGYRESAASGLLEHMWSSLRQEEKKGNQLKVHGF</sequence>
<keyword evidence="2" id="KW-1185">Reference proteome</keyword>
<reference evidence="1" key="1">
    <citation type="submission" date="2025-08" db="UniProtKB">
        <authorList>
            <consortium name="Ensembl"/>
        </authorList>
    </citation>
    <scope>IDENTIFICATION</scope>
</reference>
<name>A0A8D0BX53_SALMN</name>
<proteinExistence type="predicted"/>
<accession>A0A8D0BX53</accession>
<dbReference type="Ensembl" id="ENSSMRT00000020307.1">
    <property type="protein sequence ID" value="ENSSMRP00000017346.1"/>
    <property type="gene ID" value="ENSSMRG00000013513.1"/>
</dbReference>
<reference evidence="1" key="2">
    <citation type="submission" date="2025-09" db="UniProtKB">
        <authorList>
            <consortium name="Ensembl"/>
        </authorList>
    </citation>
    <scope>IDENTIFICATION</scope>
</reference>